<dbReference type="PANTHER" id="PTHR30469:SF12">
    <property type="entry name" value="MULTIDRUG RESISTANCE PROTEIN MDTA"/>
    <property type="match status" value="1"/>
</dbReference>
<protein>
    <submittedName>
        <fullName evidence="2">HlyD family efflux transporter periplasmic adaptor subunit</fullName>
    </submittedName>
</protein>
<gene>
    <name evidence="2" type="ORF">G3R48_13590</name>
</gene>
<accession>A0ABS5I4P9</accession>
<reference evidence="2 3" key="1">
    <citation type="submission" date="2020-02" db="EMBL/GenBank/DDBJ databases">
        <title>Shewanella WXL01 sp. nov., a marine bacterium isolated from green algae in Luhuitou Fringing Reef (Northern South China Sea).</title>
        <authorList>
            <person name="Wang X."/>
        </authorList>
    </citation>
    <scope>NUCLEOTIDE SEQUENCE [LARGE SCALE GENOMIC DNA]</scope>
    <source>
        <strain evidence="2 3">MCCC 1A01895</strain>
    </source>
</reference>
<dbReference type="PANTHER" id="PTHR30469">
    <property type="entry name" value="MULTIDRUG RESISTANCE PROTEIN MDTA"/>
    <property type="match status" value="1"/>
</dbReference>
<dbReference type="Gene3D" id="2.40.50.100">
    <property type="match status" value="1"/>
</dbReference>
<dbReference type="EMBL" id="JAAIKR010000014">
    <property type="protein sequence ID" value="MBR9729007.1"/>
    <property type="molecule type" value="Genomic_DNA"/>
</dbReference>
<feature type="transmembrane region" description="Helical" evidence="1">
    <location>
        <begin position="7"/>
        <end position="25"/>
    </location>
</feature>
<comment type="caution">
    <text evidence="2">The sequence shown here is derived from an EMBL/GenBank/DDBJ whole genome shotgun (WGS) entry which is preliminary data.</text>
</comment>
<keyword evidence="3" id="KW-1185">Reference proteome</keyword>
<evidence type="ECO:0000256" key="1">
    <source>
        <dbReference type="SAM" id="Phobius"/>
    </source>
</evidence>
<sequence length="445" mass="49110">MKVSKRLVFPGITVGLVVLLLAILLKPAPKQVTHYDNARSVKVMTLQQTAVAPLVEGFGRVSPKHIWQAVAEVNGKVVYRHPQLETGRILPKGTVVLKIDPLEYQLKLTQALANLASINAQLVKLDQQQINLQTSLKIEQQKLTLANQEYQRKLTLSQRNLVSSSDLESQKQALLVQQNAVENIQNSLNVWPDDKKVSLAQKDIDISQVKDAQRQLSKTQIVLPFDSRVSDVNIQNNQVVNAGSVMFVAYQLGTAEIKAELSLQNMRTLVQSLGSISKDENNMPSIEDFNLTGEVQFQAGNNHFSWPAKVTRVAESVNPNQGTIGVYLEVAQQYRQLDLLQRPPLTKGMFVKASITGASSKQFTVPEHAIHTNQLYIKRADNRLAIVPITVLYRTKDSVVVAGAIKQGDEVVLNDLIPAIEGMRLKTVSGSLKAVKDAPVTGAKQ</sequence>
<evidence type="ECO:0000313" key="2">
    <source>
        <dbReference type="EMBL" id="MBR9729007.1"/>
    </source>
</evidence>
<dbReference type="Proteomes" id="UP000811844">
    <property type="component" value="Unassembled WGS sequence"/>
</dbReference>
<keyword evidence="1" id="KW-0472">Membrane</keyword>
<dbReference type="SUPFAM" id="SSF111369">
    <property type="entry name" value="HlyD-like secretion proteins"/>
    <property type="match status" value="1"/>
</dbReference>
<evidence type="ECO:0000313" key="3">
    <source>
        <dbReference type="Proteomes" id="UP000811844"/>
    </source>
</evidence>
<dbReference type="Gene3D" id="2.40.420.20">
    <property type="match status" value="1"/>
</dbReference>
<keyword evidence="1" id="KW-0812">Transmembrane</keyword>
<organism evidence="2 3">
    <name type="scientific">Shewanella intestini</name>
    <dbReference type="NCBI Taxonomy" id="2017544"/>
    <lineage>
        <taxon>Bacteria</taxon>
        <taxon>Pseudomonadati</taxon>
        <taxon>Pseudomonadota</taxon>
        <taxon>Gammaproteobacteria</taxon>
        <taxon>Alteromonadales</taxon>
        <taxon>Shewanellaceae</taxon>
        <taxon>Shewanella</taxon>
    </lineage>
</organism>
<dbReference type="Gene3D" id="1.10.287.470">
    <property type="entry name" value="Helix hairpin bin"/>
    <property type="match status" value="1"/>
</dbReference>
<name>A0ABS5I4P9_9GAMM</name>
<keyword evidence="1" id="KW-1133">Transmembrane helix</keyword>
<dbReference type="Gene3D" id="2.40.30.170">
    <property type="match status" value="1"/>
</dbReference>
<dbReference type="RefSeq" id="WP_153665204.1">
    <property type="nucleotide sequence ID" value="NZ_JAAIKR010000014.1"/>
</dbReference>
<proteinExistence type="predicted"/>